<keyword evidence="6" id="KW-0963">Cytoplasm</keyword>
<dbReference type="AlphaFoldDB" id="B5IDT0"/>
<dbReference type="InterPro" id="IPR006195">
    <property type="entry name" value="aa-tRNA-synth_II"/>
</dbReference>
<comment type="similarity">
    <text evidence="6">Belongs to the class-II aminoacyl-tRNA synthetase family. Type-1 seryl-tRNA synthetase subfamily.</text>
</comment>
<dbReference type="HOGENOM" id="CLU_023797_0_1_2"/>
<keyword evidence="5 6" id="KW-0030">Aminoacyl-tRNA synthetase</keyword>
<dbReference type="Gene3D" id="3.30.930.10">
    <property type="entry name" value="Bira Bifunctional Protein, Domain 2"/>
    <property type="match status" value="1"/>
</dbReference>
<feature type="binding site" evidence="6">
    <location>
        <position position="296"/>
    </location>
    <ligand>
        <name>ATP</name>
        <dbReference type="ChEBI" id="CHEBI:30616"/>
    </ligand>
</feature>
<dbReference type="Pfam" id="PF00587">
    <property type="entry name" value="tRNA-synt_2b"/>
    <property type="match status" value="1"/>
</dbReference>
<feature type="binding site" evidence="6">
    <location>
        <begin position="249"/>
        <end position="251"/>
    </location>
    <ligand>
        <name>L-serine</name>
        <dbReference type="ChEBI" id="CHEBI:33384"/>
    </ligand>
</feature>
<dbReference type="GO" id="GO:0005524">
    <property type="term" value="F:ATP binding"/>
    <property type="evidence" value="ECO:0007669"/>
    <property type="project" value="UniProtKB-UniRule"/>
</dbReference>
<comment type="function">
    <text evidence="6">Catalyzes the attachment of serine to tRNA(Ser). Is also able to aminoacylate tRNA(Sec) with serine, to form the misacylated tRNA L-seryl-tRNA(Sec), which will be further converted into selenocysteinyl-tRNA(Sec).</text>
</comment>
<dbReference type="Proteomes" id="UP000001400">
    <property type="component" value="Chromosome"/>
</dbReference>
<feature type="binding site" evidence="6 7">
    <location>
        <position position="303"/>
    </location>
    <ligand>
        <name>L-serine</name>
        <dbReference type="ChEBI" id="CHEBI:33384"/>
    </ligand>
</feature>
<dbReference type="CDD" id="cd00770">
    <property type="entry name" value="SerRS_core"/>
    <property type="match status" value="1"/>
</dbReference>
<evidence type="ECO:0000256" key="7">
    <source>
        <dbReference type="PIRSR" id="PIRSR001529-1"/>
    </source>
</evidence>
<dbReference type="Pfam" id="PF02403">
    <property type="entry name" value="Seryl_tRNA_N"/>
    <property type="match status" value="1"/>
</dbReference>
<comment type="catalytic activity">
    <reaction evidence="6">
        <text>tRNA(Sec) + L-serine + ATP = L-seryl-tRNA(Sec) + AMP + diphosphate + H(+)</text>
        <dbReference type="Rhea" id="RHEA:42580"/>
        <dbReference type="Rhea" id="RHEA-COMP:9742"/>
        <dbReference type="Rhea" id="RHEA-COMP:10128"/>
        <dbReference type="ChEBI" id="CHEBI:15378"/>
        <dbReference type="ChEBI" id="CHEBI:30616"/>
        <dbReference type="ChEBI" id="CHEBI:33019"/>
        <dbReference type="ChEBI" id="CHEBI:33384"/>
        <dbReference type="ChEBI" id="CHEBI:78442"/>
        <dbReference type="ChEBI" id="CHEBI:78533"/>
        <dbReference type="ChEBI" id="CHEBI:456215"/>
        <dbReference type="EC" id="6.1.1.11"/>
    </reaction>
</comment>
<evidence type="ECO:0000256" key="1">
    <source>
        <dbReference type="ARBA" id="ARBA00022598"/>
    </source>
</evidence>
<dbReference type="GO" id="GO:0004828">
    <property type="term" value="F:serine-tRNA ligase activity"/>
    <property type="evidence" value="ECO:0007669"/>
    <property type="project" value="UniProtKB-UniRule"/>
</dbReference>
<evidence type="ECO:0000256" key="4">
    <source>
        <dbReference type="ARBA" id="ARBA00022917"/>
    </source>
</evidence>
<sequence>MIDIKLIRKNGDMIRDMLRKRFKDEKIVDEILQYDNLWRETLKEIEKLRHERNKKSVEIGKLVKEGKDIKELKDEMKELNRRIKELEENVEEYKKRRDYLLMRLPNLLLDDTPVCEGEENSPVVRTWGKARVMEDNMEYFKNCSAGMDYEIIENKPESHVDIIEKYDLADTARAGKIAGARFYYLKNELVILEQSLIRFALDHMVSKGYTPVAPPLMIRRAAMEGVIDFEAFEEMIYKIEGEDLYMIATAEHPLVAMHMKEILDPNSLPLKYVGISPCFRKEAGAHGKDTKGIFRVHNFYKVEQVVFSKPEESAILMEELIKNAEEILQKLELPYRVINICSGELGAVAAKKYDIEVWMPAQQKFREVVSCSNCLEYQARRLMIRYRDKGELKFVHTLNSTALATTRIMVAIMENFQEDRGIRIPKALVPYTSFEYIEFEKS</sequence>
<evidence type="ECO:0000256" key="8">
    <source>
        <dbReference type="PIRSR" id="PIRSR001529-2"/>
    </source>
</evidence>
<feature type="binding site" evidence="7">
    <location>
        <position position="280"/>
    </location>
    <ligand>
        <name>L-serine</name>
        <dbReference type="ChEBI" id="CHEBI:33384"/>
    </ligand>
</feature>
<dbReference type="InterPro" id="IPR002317">
    <property type="entry name" value="Ser-tRNA-ligase_type_1"/>
</dbReference>
<dbReference type="GO" id="GO:0016260">
    <property type="term" value="P:selenocysteine biosynthetic process"/>
    <property type="evidence" value="ECO:0007669"/>
    <property type="project" value="UniProtKB-UniRule"/>
</dbReference>
<keyword evidence="4 6" id="KW-0648">Protein biosynthesis</keyword>
<feature type="binding site" evidence="8">
    <location>
        <begin position="296"/>
        <end position="299"/>
    </location>
    <ligand>
        <name>ATP</name>
        <dbReference type="ChEBI" id="CHEBI:30616"/>
    </ligand>
</feature>
<reference evidence="10" key="1">
    <citation type="submission" date="2010-02" db="EMBL/GenBank/DDBJ databases">
        <title>Complete sequence of Aciduliprofundum boonei T469.</title>
        <authorList>
            <consortium name="US DOE Joint Genome Institute"/>
            <person name="Lucas S."/>
            <person name="Copeland A."/>
            <person name="Lapidus A."/>
            <person name="Cheng J.-F."/>
            <person name="Bruce D."/>
            <person name="Goodwin L."/>
            <person name="Pitluck S."/>
            <person name="Saunders E."/>
            <person name="Detter J.C."/>
            <person name="Han C."/>
            <person name="Tapia R."/>
            <person name="Land M."/>
            <person name="Hauser L."/>
            <person name="Kyrpides N."/>
            <person name="Mikhailova N."/>
            <person name="Flores G."/>
            <person name="Reysenbach A.-L."/>
            <person name="Woyke T."/>
        </authorList>
    </citation>
    <scope>NUCLEOTIDE SEQUENCE</scope>
    <source>
        <strain evidence="10">T469</strain>
    </source>
</reference>
<evidence type="ECO:0000313" key="11">
    <source>
        <dbReference type="Proteomes" id="UP000001400"/>
    </source>
</evidence>
<dbReference type="GO" id="GO:0006434">
    <property type="term" value="P:seryl-tRNA aminoacylation"/>
    <property type="evidence" value="ECO:0007669"/>
    <property type="project" value="UniProtKB-UniRule"/>
</dbReference>
<keyword evidence="11" id="KW-1185">Reference proteome</keyword>
<dbReference type="SUPFAM" id="SSF46589">
    <property type="entry name" value="tRNA-binding arm"/>
    <property type="match status" value="1"/>
</dbReference>
<feature type="binding site" evidence="7">
    <location>
        <position position="249"/>
    </location>
    <ligand>
        <name>L-serine</name>
        <dbReference type="ChEBI" id="CHEBI:33384"/>
    </ligand>
</feature>
<name>B5IDT0_ACIB4</name>
<evidence type="ECO:0000256" key="3">
    <source>
        <dbReference type="ARBA" id="ARBA00022840"/>
    </source>
</evidence>
<dbReference type="GO" id="GO:0005737">
    <property type="term" value="C:cytoplasm"/>
    <property type="evidence" value="ECO:0007669"/>
    <property type="project" value="UniProtKB-SubCell"/>
</dbReference>
<feature type="binding site" evidence="6">
    <location>
        <position position="401"/>
    </location>
    <ligand>
        <name>L-serine</name>
        <dbReference type="ChEBI" id="CHEBI:33384"/>
    </ligand>
</feature>
<gene>
    <name evidence="6" type="primary">serS</name>
    <name evidence="10" type="ordered locus">Aboo_0349</name>
</gene>
<dbReference type="PANTHER" id="PTHR11778">
    <property type="entry name" value="SERYL-TRNA SYNTHETASE"/>
    <property type="match status" value="1"/>
</dbReference>
<evidence type="ECO:0000256" key="5">
    <source>
        <dbReference type="ARBA" id="ARBA00023146"/>
    </source>
</evidence>
<dbReference type="EMBL" id="CP001941">
    <property type="protein sequence ID" value="ADD08160.1"/>
    <property type="molecule type" value="Genomic_DNA"/>
</dbReference>
<protein>
    <recommendedName>
        <fullName evidence="6">Serine--tRNA ligase</fullName>
        <ecNumber evidence="6">6.1.1.11</ecNumber>
    </recommendedName>
    <alternativeName>
        <fullName evidence="6">Seryl-tRNA synthetase</fullName>
        <shortName evidence="6">SerRS</shortName>
    </alternativeName>
    <alternativeName>
        <fullName evidence="6">Seryl-tRNA(Ser/Sec) synthetase</fullName>
    </alternativeName>
</protein>
<dbReference type="eggNOG" id="arCOG00403">
    <property type="taxonomic scope" value="Archaea"/>
</dbReference>
<dbReference type="Gene3D" id="1.10.287.40">
    <property type="entry name" value="Serine-tRNA synthetase, tRNA binding domain"/>
    <property type="match status" value="1"/>
</dbReference>
<comment type="subunit">
    <text evidence="6">Homodimer. The tRNA molecule binds across the dimer.</text>
</comment>
<accession>B5IDT0</accession>
<feature type="binding site" evidence="6 8">
    <location>
        <begin position="367"/>
        <end position="370"/>
    </location>
    <ligand>
        <name>ATP</name>
        <dbReference type="ChEBI" id="CHEBI:30616"/>
    </ligand>
</feature>
<comment type="domain">
    <text evidence="6">Consists of two distinct domains, a catalytic core and a N-terminal extension that is involved in tRNA binding.</text>
</comment>
<dbReference type="PIRSF" id="PIRSF001529">
    <property type="entry name" value="Ser-tRNA-synth_IIa"/>
    <property type="match status" value="1"/>
</dbReference>
<feature type="site" description="Important for serine binding" evidence="7">
    <location>
        <position position="401"/>
    </location>
</feature>
<dbReference type="InterPro" id="IPR045864">
    <property type="entry name" value="aa-tRNA-synth_II/BPL/LPL"/>
</dbReference>
<feature type="domain" description="Aminoacyl-transfer RNA synthetases class-II family profile" evidence="9">
    <location>
        <begin position="157"/>
        <end position="425"/>
    </location>
</feature>
<dbReference type="HAMAP" id="MF_00176">
    <property type="entry name" value="Ser_tRNA_synth_type1"/>
    <property type="match status" value="1"/>
</dbReference>
<keyword evidence="3 6" id="KW-0067">ATP-binding</keyword>
<dbReference type="OrthoDB" id="35932at2157"/>
<dbReference type="RefSeq" id="WP_008084480.1">
    <property type="nucleotide sequence ID" value="NC_013926.1"/>
</dbReference>
<dbReference type="GeneID" id="8827291"/>
<evidence type="ECO:0000256" key="2">
    <source>
        <dbReference type="ARBA" id="ARBA00022741"/>
    </source>
</evidence>
<dbReference type="NCBIfam" id="TIGR00414">
    <property type="entry name" value="serS"/>
    <property type="match status" value="1"/>
</dbReference>
<dbReference type="InterPro" id="IPR010978">
    <property type="entry name" value="tRNA-bd_arm"/>
</dbReference>
<dbReference type="InterPro" id="IPR042103">
    <property type="entry name" value="SerRS_1_N_sf"/>
</dbReference>
<dbReference type="EC" id="6.1.1.11" evidence="6"/>
<comment type="catalytic activity">
    <reaction evidence="6">
        <text>tRNA(Ser) + L-serine + ATP = L-seryl-tRNA(Ser) + AMP + diphosphate + H(+)</text>
        <dbReference type="Rhea" id="RHEA:12292"/>
        <dbReference type="Rhea" id="RHEA-COMP:9669"/>
        <dbReference type="Rhea" id="RHEA-COMP:9703"/>
        <dbReference type="ChEBI" id="CHEBI:15378"/>
        <dbReference type="ChEBI" id="CHEBI:30616"/>
        <dbReference type="ChEBI" id="CHEBI:33019"/>
        <dbReference type="ChEBI" id="CHEBI:33384"/>
        <dbReference type="ChEBI" id="CHEBI:78442"/>
        <dbReference type="ChEBI" id="CHEBI:78533"/>
        <dbReference type="ChEBI" id="CHEBI:456215"/>
        <dbReference type="EC" id="6.1.1.11"/>
    </reaction>
</comment>
<evidence type="ECO:0000259" key="9">
    <source>
        <dbReference type="PROSITE" id="PS50862"/>
    </source>
</evidence>
<feature type="binding site" evidence="6 8">
    <location>
        <begin position="280"/>
        <end position="282"/>
    </location>
    <ligand>
        <name>ATP</name>
        <dbReference type="ChEBI" id="CHEBI:30616"/>
    </ligand>
</feature>
<dbReference type="PRINTS" id="PR00981">
    <property type="entry name" value="TRNASYNTHSER"/>
</dbReference>
<dbReference type="InterPro" id="IPR033729">
    <property type="entry name" value="SerRS_core"/>
</dbReference>
<evidence type="ECO:0000313" key="10">
    <source>
        <dbReference type="EMBL" id="ADD08160.1"/>
    </source>
</evidence>
<dbReference type="KEGG" id="abi:Aboo_0349"/>
<dbReference type="PROSITE" id="PS50862">
    <property type="entry name" value="AA_TRNA_LIGASE_II"/>
    <property type="match status" value="1"/>
</dbReference>
<feature type="binding site" evidence="7">
    <location>
        <position position="399"/>
    </location>
    <ligand>
        <name>L-serine</name>
        <dbReference type="ChEBI" id="CHEBI:33384"/>
    </ligand>
</feature>
<organism evidence="10 11">
    <name type="scientific">Aciduliprofundum boonei (strain DSM 19572 / T469)</name>
    <dbReference type="NCBI Taxonomy" id="439481"/>
    <lineage>
        <taxon>Archaea</taxon>
        <taxon>Methanobacteriati</taxon>
        <taxon>Thermoplasmatota</taxon>
        <taxon>DHVE2 group</taxon>
        <taxon>Candidatus Aciduliprofundum</taxon>
    </lineage>
</organism>
<keyword evidence="1 6" id="KW-0436">Ligase</keyword>
<comment type="subcellular location">
    <subcellularLocation>
        <location evidence="6">Cytoplasm</location>
    </subcellularLocation>
</comment>
<dbReference type="InterPro" id="IPR002314">
    <property type="entry name" value="aa-tRNA-synt_IIb"/>
</dbReference>
<evidence type="ECO:0000256" key="6">
    <source>
        <dbReference type="HAMAP-Rule" id="MF_00176"/>
    </source>
</evidence>
<dbReference type="UniPathway" id="UPA00906">
    <property type="reaction ID" value="UER00895"/>
</dbReference>
<comment type="pathway">
    <text evidence="6">Aminoacyl-tRNA biosynthesis; selenocysteinyl-tRNA(Sec) biosynthesis; L-seryl-tRNA(Sec) from L-serine and tRNA(Sec): step 1/1.</text>
</comment>
<keyword evidence="2 6" id="KW-0547">Nucleotide-binding</keyword>
<proteinExistence type="inferred from homology"/>
<dbReference type="InterPro" id="IPR015866">
    <property type="entry name" value="Ser-tRNA-synth_1_N"/>
</dbReference>
<dbReference type="STRING" id="439481.Aboo_0349"/>
<dbReference type="SUPFAM" id="SSF55681">
    <property type="entry name" value="Class II aaRS and biotin synthetases"/>
    <property type="match status" value="1"/>
</dbReference>